<protein>
    <submittedName>
        <fullName evidence="2">DUF2381 family protein</fullName>
    </submittedName>
</protein>
<feature type="signal peptide" evidence="1">
    <location>
        <begin position="1"/>
        <end position="15"/>
    </location>
</feature>
<comment type="caution">
    <text evidence="2">The sequence shown here is derived from an EMBL/GenBank/DDBJ whole genome shotgun (WGS) entry which is preliminary data.</text>
</comment>
<proteinExistence type="predicted"/>
<dbReference type="EMBL" id="JAQNDM010000002">
    <property type="protein sequence ID" value="MDC0714388.1"/>
    <property type="molecule type" value="Genomic_DNA"/>
</dbReference>
<evidence type="ECO:0000313" key="3">
    <source>
        <dbReference type="Proteomes" id="UP001221838"/>
    </source>
</evidence>
<dbReference type="Pfam" id="PF09544">
    <property type="entry name" value="DUF2381"/>
    <property type="match status" value="1"/>
</dbReference>
<dbReference type="RefSeq" id="WP_272146414.1">
    <property type="nucleotide sequence ID" value="NZ_JAQNDM010000002.1"/>
</dbReference>
<keyword evidence="1" id="KW-0732">Signal</keyword>
<dbReference type="InterPro" id="IPR011754">
    <property type="entry name" value="Mxa_paralog_2268"/>
</dbReference>
<name>A0ABT5DMM5_9BACT</name>
<feature type="chain" id="PRO_5045250035" evidence="1">
    <location>
        <begin position="16"/>
        <end position="286"/>
    </location>
</feature>
<accession>A0ABT5DMM5</accession>
<reference evidence="2 3" key="1">
    <citation type="submission" date="2022-11" db="EMBL/GenBank/DDBJ databases">
        <title>Minimal conservation of predation-associated metabolite biosynthetic gene clusters underscores biosynthetic potential of Myxococcota including descriptions for ten novel species: Archangium lansinium sp. nov., Myxococcus landrumus sp. nov., Nannocystis bai.</title>
        <authorList>
            <person name="Ahearne A."/>
            <person name="Stevens C."/>
            <person name="Dowd S."/>
        </authorList>
    </citation>
    <scope>NUCLEOTIDE SEQUENCE [LARGE SCALE GENOMIC DNA]</scope>
    <source>
        <strain evidence="2 3">NCWAL01</strain>
    </source>
</reference>
<keyword evidence="3" id="KW-1185">Reference proteome</keyword>
<dbReference type="Proteomes" id="UP001221838">
    <property type="component" value="Unassembled WGS sequence"/>
</dbReference>
<organism evidence="2 3">
    <name type="scientific">Stigmatella ashevillensis</name>
    <dbReference type="NCBI Taxonomy" id="2995309"/>
    <lineage>
        <taxon>Bacteria</taxon>
        <taxon>Pseudomonadati</taxon>
        <taxon>Myxococcota</taxon>
        <taxon>Myxococcia</taxon>
        <taxon>Myxococcales</taxon>
        <taxon>Cystobacterineae</taxon>
        <taxon>Archangiaceae</taxon>
        <taxon>Stigmatella</taxon>
    </lineage>
</organism>
<evidence type="ECO:0000313" key="2">
    <source>
        <dbReference type="EMBL" id="MDC0714388.1"/>
    </source>
</evidence>
<dbReference type="NCBIfam" id="TIGR02268">
    <property type="entry name" value="Myxococcus xanthus paralogous family TIGR02268"/>
    <property type="match status" value="1"/>
</dbReference>
<evidence type="ECO:0000256" key="1">
    <source>
        <dbReference type="SAM" id="SignalP"/>
    </source>
</evidence>
<sequence length="286" mass="30660">MFLALCLLVVGPAAAQSPARQRQDRRASLPTTDSEALSELYVAAGNLTTVTFNGPLDRDSLVVDRTRFRWMDVGERMLVLEPFTDLGPGERLILQIRFKDKAQPAKAILAVVSKADVMDGKVEMDRRANTPEALLAALAQKEVELEELKARSAVSGPASLVLSGWFTQFTKPVLLTQREAPADGSGLAVMESIGYGGSFSSVVAIELQNLAAQTPWTLGQARLTSPQGIPPKVLSVQMKPEPLAPGEKGVVVVEVATAPWASGKEFSVELVEAGGPRRLSVNLFAK</sequence>
<gene>
    <name evidence="2" type="ORF">POL68_38390</name>
</gene>